<evidence type="ECO:0000313" key="4">
    <source>
        <dbReference type="Proteomes" id="UP000030826"/>
    </source>
</evidence>
<name>A0A0B1Q3B7_9HYPH</name>
<dbReference type="OrthoDB" id="9812968at2"/>
<dbReference type="SUPFAM" id="SSF52980">
    <property type="entry name" value="Restriction endonuclease-like"/>
    <property type="match status" value="1"/>
</dbReference>
<evidence type="ECO:0000313" key="3">
    <source>
        <dbReference type="EMBL" id="KHJ53397.1"/>
    </source>
</evidence>
<protein>
    <recommendedName>
        <fullName evidence="2">UPF0102 protein LA66_18555</fullName>
    </recommendedName>
</protein>
<reference evidence="3 4" key="1">
    <citation type="submission" date="2014-09" db="EMBL/GenBank/DDBJ databases">
        <title>Isolation and characterization of Aurantimonas altamirensis ON-56566 from clinical sample following a dog bite.</title>
        <authorList>
            <person name="Eshaghi A."/>
            <person name="Li A."/>
            <person name="Shahinas D."/>
            <person name="Bahn P."/>
            <person name="Kus J.V."/>
            <person name="Patel S.N."/>
        </authorList>
    </citation>
    <scope>NUCLEOTIDE SEQUENCE [LARGE SCALE GENOMIC DNA]</scope>
    <source>
        <strain evidence="3 4">ON-56566</strain>
    </source>
</reference>
<evidence type="ECO:0000256" key="1">
    <source>
        <dbReference type="ARBA" id="ARBA00006738"/>
    </source>
</evidence>
<organism evidence="3 4">
    <name type="scientific">Aureimonas altamirensis</name>
    <dbReference type="NCBI Taxonomy" id="370622"/>
    <lineage>
        <taxon>Bacteria</taxon>
        <taxon>Pseudomonadati</taxon>
        <taxon>Pseudomonadota</taxon>
        <taxon>Alphaproteobacteria</taxon>
        <taxon>Hyphomicrobiales</taxon>
        <taxon>Aurantimonadaceae</taxon>
        <taxon>Aureimonas</taxon>
    </lineage>
</organism>
<dbReference type="Proteomes" id="UP000030826">
    <property type="component" value="Unassembled WGS sequence"/>
</dbReference>
<dbReference type="STRING" id="370622.LA66_18555"/>
<gene>
    <name evidence="3" type="ORF">LA66_18555</name>
</gene>
<dbReference type="Pfam" id="PF02021">
    <property type="entry name" value="UPF0102"/>
    <property type="match status" value="1"/>
</dbReference>
<dbReference type="RefSeq" id="WP_039195518.1">
    <property type="nucleotide sequence ID" value="NZ_JRFJ01000006.1"/>
</dbReference>
<accession>A0A0B1Q3B7</accession>
<dbReference type="Gene3D" id="3.40.1350.10">
    <property type="match status" value="1"/>
</dbReference>
<sequence>MNVPNRRRRAFRKGQHAEGVAALWLRLKGYRILARRFRCRVGEVDIIARRGAILAIVEVKARHEVTVAVDAVQGAAWRRIEAAADVWRARHPQAQALSMRYDIVAVTSAFRLRHLAGAWQPNRYK</sequence>
<dbReference type="EMBL" id="JRFJ01000006">
    <property type="protein sequence ID" value="KHJ53397.1"/>
    <property type="molecule type" value="Genomic_DNA"/>
</dbReference>
<dbReference type="GO" id="GO:0003676">
    <property type="term" value="F:nucleic acid binding"/>
    <property type="evidence" value="ECO:0007669"/>
    <property type="project" value="InterPro"/>
</dbReference>
<dbReference type="PANTHER" id="PTHR34039:SF1">
    <property type="entry name" value="UPF0102 PROTEIN YRAN"/>
    <property type="match status" value="1"/>
</dbReference>
<dbReference type="PANTHER" id="PTHR34039">
    <property type="entry name" value="UPF0102 PROTEIN YRAN"/>
    <property type="match status" value="1"/>
</dbReference>
<comment type="similarity">
    <text evidence="1 2">Belongs to the UPF0102 family.</text>
</comment>
<dbReference type="InterPro" id="IPR011856">
    <property type="entry name" value="tRNA_endonuc-like_dom_sf"/>
</dbReference>
<dbReference type="InterPro" id="IPR011335">
    <property type="entry name" value="Restrct_endonuc-II-like"/>
</dbReference>
<dbReference type="HAMAP" id="MF_00048">
    <property type="entry name" value="UPF0102"/>
    <property type="match status" value="1"/>
</dbReference>
<evidence type="ECO:0000256" key="2">
    <source>
        <dbReference type="HAMAP-Rule" id="MF_00048"/>
    </source>
</evidence>
<comment type="caution">
    <text evidence="3">The sequence shown here is derived from an EMBL/GenBank/DDBJ whole genome shotgun (WGS) entry which is preliminary data.</text>
</comment>
<dbReference type="InterPro" id="IPR003509">
    <property type="entry name" value="UPF0102_YraN-like"/>
</dbReference>
<dbReference type="NCBIfam" id="NF009151">
    <property type="entry name" value="PRK12497.1-5"/>
    <property type="match status" value="1"/>
</dbReference>
<proteinExistence type="inferred from homology"/>
<dbReference type="AlphaFoldDB" id="A0A0B1Q3B7"/>